<comment type="caution">
    <text evidence="4">The sequence shown here is derived from an EMBL/GenBank/DDBJ whole genome shotgun (WGS) entry which is preliminary data.</text>
</comment>
<feature type="domain" description="Fe2OG dioxygenase" evidence="3">
    <location>
        <begin position="186"/>
        <end position="285"/>
    </location>
</feature>
<proteinExistence type="inferred from homology"/>
<dbReference type="InterPro" id="IPR026992">
    <property type="entry name" value="DIOX_N"/>
</dbReference>
<evidence type="ECO:0000313" key="4">
    <source>
        <dbReference type="EMBL" id="VUC31727.1"/>
    </source>
</evidence>
<dbReference type="InterPro" id="IPR044861">
    <property type="entry name" value="IPNS-like_FE2OG_OXY"/>
</dbReference>
<keyword evidence="2" id="KW-0479">Metal-binding</keyword>
<evidence type="ECO:0000259" key="3">
    <source>
        <dbReference type="PROSITE" id="PS51471"/>
    </source>
</evidence>
<dbReference type="Gene3D" id="2.60.120.330">
    <property type="entry name" value="B-lactam Antibiotic, Isopenicillin N Synthase, Chain"/>
    <property type="match status" value="1"/>
</dbReference>
<comment type="similarity">
    <text evidence="1 2">Belongs to the iron/ascorbate-dependent oxidoreductase family.</text>
</comment>
<evidence type="ECO:0000313" key="5">
    <source>
        <dbReference type="Proteomes" id="UP000766486"/>
    </source>
</evidence>
<evidence type="ECO:0000256" key="1">
    <source>
        <dbReference type="ARBA" id="ARBA00008056"/>
    </source>
</evidence>
<keyword evidence="2" id="KW-0560">Oxidoreductase</keyword>
<sequence>MVSDGHISNASLETLSFAALERKDSNEISKLAAASTSAGFFYLDFKGSKVDTLPEMKRDLLKVMESYFHQPLDVKLQDYKGHSKRGFVRKGTFSGVDRQKQEESFEHLANYLPFFSPPSDTTQIGSYDLKMNEAGALPALFHEAGKLVPEYIAACEHVVGSLLCCYAYILNMSESDLQKHHDQSVKSETILALLSYPGRLTHQKHTDLGSLTVLFSDQWGLQVFSPNTSGWEWVEPREEQAVINVGDGLRFISGKKLFSSVHRVVREGRASSEGHRYSIAYLLRPADSTTFLDAEGIEITAKELAESKYNSYAASHAEQDKSSVLMGGMEKTFGVRV</sequence>
<reference evidence="4 5" key="1">
    <citation type="submission" date="2019-06" db="EMBL/GenBank/DDBJ databases">
        <authorList>
            <person name="Broberg M."/>
        </authorList>
    </citation>
    <scope>NUCLEOTIDE SEQUENCE [LARGE SCALE GENOMIC DNA]</scope>
</reference>
<keyword evidence="5" id="KW-1185">Reference proteome</keyword>
<gene>
    <name evidence="4" type="ORF">CLO192961_LOCUS305724</name>
</gene>
<dbReference type="Pfam" id="PF03171">
    <property type="entry name" value="2OG-FeII_Oxy"/>
    <property type="match status" value="1"/>
</dbReference>
<dbReference type="InterPro" id="IPR027443">
    <property type="entry name" value="IPNS-like_sf"/>
</dbReference>
<dbReference type="InterPro" id="IPR005123">
    <property type="entry name" value="Oxoglu/Fe-dep_dioxygenase_dom"/>
</dbReference>
<organism evidence="4 5">
    <name type="scientific">Bionectria ochroleuca</name>
    <name type="common">Gliocladium roseum</name>
    <dbReference type="NCBI Taxonomy" id="29856"/>
    <lineage>
        <taxon>Eukaryota</taxon>
        <taxon>Fungi</taxon>
        <taxon>Dikarya</taxon>
        <taxon>Ascomycota</taxon>
        <taxon>Pezizomycotina</taxon>
        <taxon>Sordariomycetes</taxon>
        <taxon>Hypocreomycetidae</taxon>
        <taxon>Hypocreales</taxon>
        <taxon>Bionectriaceae</taxon>
        <taxon>Clonostachys</taxon>
    </lineage>
</organism>
<dbReference type="Pfam" id="PF14226">
    <property type="entry name" value="DIOX_N"/>
    <property type="match status" value="1"/>
</dbReference>
<keyword evidence="2" id="KW-0408">Iron</keyword>
<evidence type="ECO:0000256" key="2">
    <source>
        <dbReference type="RuleBase" id="RU003682"/>
    </source>
</evidence>
<dbReference type="SUPFAM" id="SSF51197">
    <property type="entry name" value="Clavaminate synthase-like"/>
    <property type="match status" value="1"/>
</dbReference>
<dbReference type="Proteomes" id="UP000766486">
    <property type="component" value="Unassembled WGS sequence"/>
</dbReference>
<accession>A0ABY6UL17</accession>
<dbReference type="PANTHER" id="PTHR47990">
    <property type="entry name" value="2-OXOGLUTARATE (2OG) AND FE(II)-DEPENDENT OXYGENASE SUPERFAMILY PROTEIN-RELATED"/>
    <property type="match status" value="1"/>
</dbReference>
<name>A0ABY6UL17_BIOOC</name>
<dbReference type="EMBL" id="CABFNS010000833">
    <property type="protein sequence ID" value="VUC31727.1"/>
    <property type="molecule type" value="Genomic_DNA"/>
</dbReference>
<dbReference type="InterPro" id="IPR050231">
    <property type="entry name" value="Iron_ascorbate_oxido_reductase"/>
</dbReference>
<dbReference type="PROSITE" id="PS51471">
    <property type="entry name" value="FE2OG_OXY"/>
    <property type="match status" value="1"/>
</dbReference>
<protein>
    <recommendedName>
        <fullName evidence="3">Fe2OG dioxygenase domain-containing protein</fullName>
    </recommendedName>
</protein>